<gene>
    <name evidence="10" type="ORF">GCM10008917_18790</name>
</gene>
<evidence type="ECO:0000256" key="4">
    <source>
        <dbReference type="ARBA" id="ARBA00023163"/>
    </source>
</evidence>
<feature type="domain" description="OmpR/PhoB-type" evidence="9">
    <location>
        <begin position="129"/>
        <end position="229"/>
    </location>
</feature>
<organism evidence="10 11">
    <name type="scientific">Paraclostridium tenue</name>
    <dbReference type="NCBI Taxonomy" id="1737"/>
    <lineage>
        <taxon>Bacteria</taxon>
        <taxon>Bacillati</taxon>
        <taxon>Bacillota</taxon>
        <taxon>Clostridia</taxon>
        <taxon>Peptostreptococcales</taxon>
        <taxon>Peptostreptococcaceae</taxon>
        <taxon>Paraclostridium</taxon>
    </lineage>
</organism>
<evidence type="ECO:0000313" key="11">
    <source>
        <dbReference type="Proteomes" id="UP001400965"/>
    </source>
</evidence>
<dbReference type="SMART" id="SM00448">
    <property type="entry name" value="REC"/>
    <property type="match status" value="1"/>
</dbReference>
<dbReference type="CDD" id="cd17574">
    <property type="entry name" value="REC_OmpR"/>
    <property type="match status" value="1"/>
</dbReference>
<dbReference type="PANTHER" id="PTHR48111">
    <property type="entry name" value="REGULATOR OF RPOS"/>
    <property type="match status" value="1"/>
</dbReference>
<evidence type="ECO:0000313" key="10">
    <source>
        <dbReference type="EMBL" id="GAA0864611.1"/>
    </source>
</evidence>
<dbReference type="SUPFAM" id="SSF52172">
    <property type="entry name" value="CheY-like"/>
    <property type="match status" value="1"/>
</dbReference>
<dbReference type="CDD" id="cd00383">
    <property type="entry name" value="trans_reg_C"/>
    <property type="match status" value="1"/>
</dbReference>
<dbReference type="InterPro" id="IPR001789">
    <property type="entry name" value="Sig_transdc_resp-reg_receiver"/>
</dbReference>
<dbReference type="Proteomes" id="UP001400965">
    <property type="component" value="Unassembled WGS sequence"/>
</dbReference>
<evidence type="ECO:0000256" key="1">
    <source>
        <dbReference type="ARBA" id="ARBA00018672"/>
    </source>
</evidence>
<evidence type="ECO:0000259" key="9">
    <source>
        <dbReference type="PROSITE" id="PS51755"/>
    </source>
</evidence>
<dbReference type="Gene3D" id="3.40.50.2300">
    <property type="match status" value="1"/>
</dbReference>
<accession>A0ABN1M5M6</accession>
<comment type="caution">
    <text evidence="10">The sequence shown here is derived from an EMBL/GenBank/DDBJ whole genome shotgun (WGS) entry which is preliminary data.</text>
</comment>
<protein>
    <recommendedName>
        <fullName evidence="1">Stage 0 sporulation protein A homolog</fullName>
    </recommendedName>
</protein>
<evidence type="ECO:0000256" key="3">
    <source>
        <dbReference type="ARBA" id="ARBA00023125"/>
    </source>
</evidence>
<dbReference type="InterPro" id="IPR039420">
    <property type="entry name" value="WalR-like"/>
</dbReference>
<comment type="function">
    <text evidence="5">May play the central regulatory role in sporulation. It may be an element of the effector pathway responsible for the activation of sporulation genes in response to nutritional stress. Spo0A may act in concert with spo0H (a sigma factor) to control the expression of some genes that are critical to the sporulation process.</text>
</comment>
<dbReference type="InterPro" id="IPR036388">
    <property type="entry name" value="WH-like_DNA-bd_sf"/>
</dbReference>
<sequence length="234" mass="27007">MGNKTILIIEDDITLNKGIMLTLRQNDINIKQAFTLEDSRNILKKEKVDLIILDVNLPDGNGFDFCKEIREKSTIPIIFLTACDMELDIVTGLELGADDYITKPFSLMVLRARVMVALRRLENKNTNTNNKITVDNIILDFDKMEFTKDNNKINLSKTEQKLLKMLITNKGRVLTREQLIDNVWDNDSEFVEENALTVNIKRLREKIEDNKSKPKYIKTVYGIGYIFSEGDKNE</sequence>
<name>A0ABN1M5M6_9FIRM</name>
<evidence type="ECO:0000259" key="8">
    <source>
        <dbReference type="PROSITE" id="PS50110"/>
    </source>
</evidence>
<dbReference type="InterPro" id="IPR011006">
    <property type="entry name" value="CheY-like_superfamily"/>
</dbReference>
<dbReference type="SMART" id="SM00862">
    <property type="entry name" value="Trans_reg_C"/>
    <property type="match status" value="1"/>
</dbReference>
<dbReference type="PROSITE" id="PS51755">
    <property type="entry name" value="OMPR_PHOB"/>
    <property type="match status" value="1"/>
</dbReference>
<feature type="domain" description="Response regulatory" evidence="8">
    <location>
        <begin position="5"/>
        <end position="118"/>
    </location>
</feature>
<feature type="modified residue" description="4-aspartylphosphate" evidence="6">
    <location>
        <position position="54"/>
    </location>
</feature>
<dbReference type="Gene3D" id="1.10.10.10">
    <property type="entry name" value="Winged helix-like DNA-binding domain superfamily/Winged helix DNA-binding domain"/>
    <property type="match status" value="1"/>
</dbReference>
<dbReference type="RefSeq" id="WP_346045283.1">
    <property type="nucleotide sequence ID" value="NZ_BAAACP010000010.1"/>
</dbReference>
<keyword evidence="4" id="KW-0804">Transcription</keyword>
<dbReference type="InterPro" id="IPR001867">
    <property type="entry name" value="OmpR/PhoB-type_DNA-bd"/>
</dbReference>
<evidence type="ECO:0000256" key="5">
    <source>
        <dbReference type="ARBA" id="ARBA00024867"/>
    </source>
</evidence>
<reference evidence="10 11" key="1">
    <citation type="journal article" date="2019" name="Int. J. Syst. Evol. Microbiol.">
        <title>The Global Catalogue of Microorganisms (GCM) 10K type strain sequencing project: providing services to taxonomists for standard genome sequencing and annotation.</title>
        <authorList>
            <consortium name="The Broad Institute Genomics Platform"/>
            <consortium name="The Broad Institute Genome Sequencing Center for Infectious Disease"/>
            <person name="Wu L."/>
            <person name="Ma J."/>
        </authorList>
    </citation>
    <scope>NUCLEOTIDE SEQUENCE [LARGE SCALE GENOMIC DNA]</scope>
    <source>
        <strain evidence="10 11">JCM 6486</strain>
    </source>
</reference>
<feature type="DNA-binding region" description="OmpR/PhoB-type" evidence="7">
    <location>
        <begin position="129"/>
        <end position="229"/>
    </location>
</feature>
<evidence type="ECO:0000256" key="2">
    <source>
        <dbReference type="ARBA" id="ARBA00023015"/>
    </source>
</evidence>
<keyword evidence="11" id="KW-1185">Reference proteome</keyword>
<evidence type="ECO:0000256" key="7">
    <source>
        <dbReference type="PROSITE-ProRule" id="PRU01091"/>
    </source>
</evidence>
<evidence type="ECO:0000256" key="6">
    <source>
        <dbReference type="PROSITE-ProRule" id="PRU00169"/>
    </source>
</evidence>
<keyword evidence="6" id="KW-0597">Phosphoprotein</keyword>
<dbReference type="InterPro" id="IPR016032">
    <property type="entry name" value="Sig_transdc_resp-reg_C-effctor"/>
</dbReference>
<keyword evidence="2" id="KW-0805">Transcription regulation</keyword>
<proteinExistence type="predicted"/>
<dbReference type="Gene3D" id="6.10.250.690">
    <property type="match status" value="1"/>
</dbReference>
<dbReference type="Pfam" id="PF00486">
    <property type="entry name" value="Trans_reg_C"/>
    <property type="match status" value="1"/>
</dbReference>
<dbReference type="PROSITE" id="PS50110">
    <property type="entry name" value="RESPONSE_REGULATORY"/>
    <property type="match status" value="1"/>
</dbReference>
<dbReference type="PANTHER" id="PTHR48111:SF73">
    <property type="entry name" value="ALKALINE PHOSPHATASE SYNTHESIS TRANSCRIPTIONAL REGULATORY PROTEIN PHOP"/>
    <property type="match status" value="1"/>
</dbReference>
<dbReference type="EMBL" id="BAAACP010000010">
    <property type="protein sequence ID" value="GAA0864611.1"/>
    <property type="molecule type" value="Genomic_DNA"/>
</dbReference>
<keyword evidence="3 7" id="KW-0238">DNA-binding</keyword>
<dbReference type="SUPFAM" id="SSF46894">
    <property type="entry name" value="C-terminal effector domain of the bipartite response regulators"/>
    <property type="match status" value="1"/>
</dbReference>
<dbReference type="Pfam" id="PF00072">
    <property type="entry name" value="Response_reg"/>
    <property type="match status" value="1"/>
</dbReference>